<keyword evidence="4" id="KW-1003">Cell membrane</keyword>
<feature type="transmembrane region" description="Helical" evidence="8">
    <location>
        <begin position="169"/>
        <end position="189"/>
    </location>
</feature>
<dbReference type="Proteomes" id="UP000004881">
    <property type="component" value="Unassembled WGS sequence"/>
</dbReference>
<dbReference type="PANTHER" id="PTHR30472:SF1">
    <property type="entry name" value="FE(3+) DICITRATE TRANSPORT SYSTEM PERMEASE PROTEIN FECC-RELATED"/>
    <property type="match status" value="1"/>
</dbReference>
<proteinExistence type="inferred from homology"/>
<comment type="subcellular location">
    <subcellularLocation>
        <location evidence="1">Cell membrane</location>
        <topology evidence="1">Multi-pass membrane protein</topology>
    </subcellularLocation>
</comment>
<dbReference type="CDD" id="cd06550">
    <property type="entry name" value="TM_ABC_iron-siderophores_like"/>
    <property type="match status" value="1"/>
</dbReference>
<evidence type="ECO:0000256" key="7">
    <source>
        <dbReference type="ARBA" id="ARBA00023136"/>
    </source>
</evidence>
<evidence type="ECO:0000313" key="9">
    <source>
        <dbReference type="EMBL" id="GAB44973.1"/>
    </source>
</evidence>
<evidence type="ECO:0000256" key="3">
    <source>
        <dbReference type="ARBA" id="ARBA00022448"/>
    </source>
</evidence>
<gene>
    <name evidence="9" type="ORF">GOTRE_076_00670</name>
</gene>
<keyword evidence="5 8" id="KW-0812">Transmembrane</keyword>
<keyword evidence="7 8" id="KW-0472">Membrane</keyword>
<evidence type="ECO:0000256" key="2">
    <source>
        <dbReference type="ARBA" id="ARBA00007935"/>
    </source>
</evidence>
<dbReference type="InterPro" id="IPR037294">
    <property type="entry name" value="ABC_BtuC-like"/>
</dbReference>
<dbReference type="SUPFAM" id="SSF81345">
    <property type="entry name" value="ABC transporter involved in vitamin B12 uptake, BtuC"/>
    <property type="match status" value="1"/>
</dbReference>
<comment type="caution">
    <text evidence="9">The sequence shown here is derived from an EMBL/GenBank/DDBJ whole genome shotgun (WGS) entry which is preliminary data.</text>
</comment>
<organism evidence="9 10">
    <name type="scientific">Gordonia terrae NBRC 100016</name>
    <dbReference type="NCBI Taxonomy" id="1089454"/>
    <lineage>
        <taxon>Bacteria</taxon>
        <taxon>Bacillati</taxon>
        <taxon>Actinomycetota</taxon>
        <taxon>Actinomycetes</taxon>
        <taxon>Mycobacteriales</taxon>
        <taxon>Gordoniaceae</taxon>
        <taxon>Gordonia</taxon>
    </lineage>
</organism>
<name>A0ABQ0HGF4_9ACTN</name>
<evidence type="ECO:0000256" key="6">
    <source>
        <dbReference type="ARBA" id="ARBA00022989"/>
    </source>
</evidence>
<keyword evidence="6 8" id="KW-1133">Transmembrane helix</keyword>
<dbReference type="RefSeq" id="WP_004021835.1">
    <property type="nucleotide sequence ID" value="NZ_BAFD01000076.1"/>
</dbReference>
<dbReference type="Pfam" id="PF01032">
    <property type="entry name" value="FecCD"/>
    <property type="match status" value="1"/>
</dbReference>
<feature type="transmembrane region" description="Helical" evidence="8">
    <location>
        <begin position="111"/>
        <end position="132"/>
    </location>
</feature>
<dbReference type="Gene3D" id="1.10.3470.10">
    <property type="entry name" value="ABC transporter involved in vitamin B12 uptake, BtuC"/>
    <property type="match status" value="1"/>
</dbReference>
<feature type="transmembrane region" description="Helical" evidence="8">
    <location>
        <begin position="299"/>
        <end position="321"/>
    </location>
</feature>
<evidence type="ECO:0000313" key="10">
    <source>
        <dbReference type="Proteomes" id="UP000004881"/>
    </source>
</evidence>
<keyword evidence="3" id="KW-0813">Transport</keyword>
<feature type="transmembrane region" description="Helical" evidence="8">
    <location>
        <begin position="327"/>
        <end position="345"/>
    </location>
</feature>
<protein>
    <submittedName>
        <fullName evidence="9">ABC transporter permease protein</fullName>
    </submittedName>
</protein>
<evidence type="ECO:0000256" key="4">
    <source>
        <dbReference type="ARBA" id="ARBA00022475"/>
    </source>
</evidence>
<comment type="similarity">
    <text evidence="2">Belongs to the binding-protein-dependent transport system permease family. FecCD subfamily.</text>
</comment>
<evidence type="ECO:0000256" key="5">
    <source>
        <dbReference type="ARBA" id="ARBA00022692"/>
    </source>
</evidence>
<feature type="transmembrane region" description="Helical" evidence="8">
    <location>
        <begin position="29"/>
        <end position="49"/>
    </location>
</feature>
<keyword evidence="10" id="KW-1185">Reference proteome</keyword>
<dbReference type="InterPro" id="IPR000522">
    <property type="entry name" value="ABC_transptr_permease_BtuC"/>
</dbReference>
<feature type="transmembrane region" description="Helical" evidence="8">
    <location>
        <begin position="79"/>
        <end position="99"/>
    </location>
</feature>
<accession>A0ABQ0HGF4</accession>
<dbReference type="PANTHER" id="PTHR30472">
    <property type="entry name" value="FERRIC ENTEROBACTIN TRANSPORT SYSTEM PERMEASE PROTEIN"/>
    <property type="match status" value="1"/>
</dbReference>
<sequence length="354" mass="35561">MSSLIDAPAGTGSENAASERMLRALPTSIGLMGVALLLIVAVAMSLMIGSNSITPAAVLEVLRGGGSPEARYVVMELRIPRTAVGLVVGAALGAAGALIQAFTRNPLADPGILGVNAGAAFAVAVGVAFFGLQSILTSVWLALLGALVVTLGVYVIGSSGRGSADPVRLTLAGVALGAVFSGMTTGMTLSNPDAFEHMRSWNAGSLVGRGLDVLAPTVPLVAVALLAAFVLAAGLNALALGEDVARAQGANVRALRIGVIASVTVLAGTATALAGPIAFVGLMVPHVARWLFGVDQRRILAASVVLAPVLVLLSDVLGRILISPAEIPVGIVTAFVGAPVLILLVRRQRASTLS</sequence>
<feature type="transmembrane region" description="Helical" evidence="8">
    <location>
        <begin position="138"/>
        <end position="157"/>
    </location>
</feature>
<evidence type="ECO:0000256" key="8">
    <source>
        <dbReference type="SAM" id="Phobius"/>
    </source>
</evidence>
<dbReference type="EMBL" id="BAFD01000076">
    <property type="protein sequence ID" value="GAB44973.1"/>
    <property type="molecule type" value="Genomic_DNA"/>
</dbReference>
<feature type="transmembrane region" description="Helical" evidence="8">
    <location>
        <begin position="218"/>
        <end position="238"/>
    </location>
</feature>
<reference evidence="9 10" key="1">
    <citation type="submission" date="2012-02" db="EMBL/GenBank/DDBJ databases">
        <title>Whole genome shotgun sequence of Gordonia terrae NBRC 100016.</title>
        <authorList>
            <person name="Takarada H."/>
            <person name="Hosoyama A."/>
            <person name="Tsuchikane K."/>
            <person name="Katsumata H."/>
            <person name="Yamazaki S."/>
            <person name="Fujita N."/>
        </authorList>
    </citation>
    <scope>NUCLEOTIDE SEQUENCE [LARGE SCALE GENOMIC DNA]</scope>
    <source>
        <strain evidence="9 10">NBRC 100016</strain>
    </source>
</reference>
<dbReference type="GeneID" id="32686442"/>
<evidence type="ECO:0000256" key="1">
    <source>
        <dbReference type="ARBA" id="ARBA00004651"/>
    </source>
</evidence>